<evidence type="ECO:0000313" key="9">
    <source>
        <dbReference type="EMBL" id="KAJ2867685.1"/>
    </source>
</evidence>
<dbReference type="GO" id="GO:0015297">
    <property type="term" value="F:antiporter activity"/>
    <property type="evidence" value="ECO:0007669"/>
    <property type="project" value="InterPro"/>
</dbReference>
<feature type="transmembrane region" description="Helical" evidence="6">
    <location>
        <begin position="476"/>
        <end position="496"/>
    </location>
</feature>
<keyword evidence="7" id="KW-0732">Signal</keyword>
<feature type="transmembrane region" description="Helical" evidence="6">
    <location>
        <begin position="90"/>
        <end position="110"/>
    </location>
</feature>
<feature type="transmembrane region" description="Helical" evidence="6">
    <location>
        <begin position="64"/>
        <end position="83"/>
    </location>
</feature>
<feature type="transmembrane region" description="Helical" evidence="6">
    <location>
        <begin position="614"/>
        <end position="635"/>
    </location>
</feature>
<dbReference type="InterPro" id="IPR045069">
    <property type="entry name" value="MATE_euk"/>
</dbReference>
<reference evidence="9" key="1">
    <citation type="submission" date="2022-07" db="EMBL/GenBank/DDBJ databases">
        <title>Phylogenomic reconstructions and comparative analyses of Kickxellomycotina fungi.</title>
        <authorList>
            <person name="Reynolds N.K."/>
            <person name="Stajich J.E."/>
            <person name="Barry K."/>
            <person name="Grigoriev I.V."/>
            <person name="Crous P."/>
            <person name="Smith M.E."/>
        </authorList>
    </citation>
    <scope>NUCLEOTIDE SEQUENCE</scope>
    <source>
        <strain evidence="9">RSA 476</strain>
    </source>
</reference>
<evidence type="ECO:0000313" key="10">
    <source>
        <dbReference type="Proteomes" id="UP001140074"/>
    </source>
</evidence>
<sequence length="924" mass="101049">MYFPVAFQVLFLAQLAALGWGANLRILSKADIEVRPVLQLAQLPTAHRNDDRPDDGLHQNVFRLARVLAAVTAAGWLLSALASSPAMRTWLTLLTYIVLVSIVVLPQRILYHTVRMQFLGSLVRIVVPSMVKPVFLSDIIMADILTSCARTFADIRLVACQFVSLAWPSEVSTCTDTGMVGALLVAMPYAFRLRQCVNEYLNAAPASAEAKRHFANAVKYASSFPVICLSAMHRRAEIEASSGVKQSGWILRPAFGLWVLAVAFNSLYSYYWDVAFDWNLGHTRSGWKLADFVVPPASASSAPSSLPRAADEMSELAVSRELVTPGDALARDMYEPTTKRSFPRLLRPQLRFARTWLYYAAMAIDFLLRITWTMKLSSYIRIDQMAFGGFWLNVLEAYVTMSQSRDMSPVTTAASIADESTWLLASTEGGALTTVRSQSSATLSSIDDFTEVDDIDTSTMLRQEAALLAKTSLPVALTYLLQYSFSFITLLVLGHIGANELAAAALGNMALVVIVYSPCIGLASALDTFCSTAFTASRDKTLVGFHLQRGIIAVTIHLILITPVLWHLDSLLIWLKQDVAVSLLCGRFIRVQLLGALAWMLFECIKRFLQAQGIMHVSTCVLLLVMPIHLANNYLLVWSPLLGFGFMGAAVANVLTNWLILAGLLTYACNSKASAAWGGWTVRALTTMPQYFQLALPSMIMVCCEWWILDLLALAASYLGNTTLAAQSIVINTCSLTYQLPDGLSVALCNHVGNLIGQARERRAKLSAYLGLALGTAVGVLTLVAAIAVGSWWGRVYSDDERIIKCVAMIMPACALFQMVDAINSVGSGVLRSLGRQNLGALINFPAYYLLGFPLGLYLTYGAPDIGVLGLWYGICASVSVAVAMQLAICLRTDWDVEISRCMVRVSKDHTSHTGTYESLADQD</sequence>
<comment type="subcellular location">
    <subcellularLocation>
        <location evidence="1">Membrane</location>
        <topology evidence="1">Multi-pass membrane protein</topology>
    </subcellularLocation>
</comment>
<dbReference type="PANTHER" id="PTHR11206">
    <property type="entry name" value="MULTIDRUG RESISTANCE PROTEIN"/>
    <property type="match status" value="1"/>
</dbReference>
<evidence type="ECO:0000256" key="3">
    <source>
        <dbReference type="ARBA" id="ARBA00022692"/>
    </source>
</evidence>
<feature type="transmembrane region" description="Helical" evidence="6">
    <location>
        <begin position="580"/>
        <end position="602"/>
    </location>
</feature>
<feature type="transmembrane region" description="Helical" evidence="6">
    <location>
        <begin position="802"/>
        <end position="820"/>
    </location>
</feature>
<feature type="signal peptide" evidence="7">
    <location>
        <begin position="1"/>
        <end position="21"/>
    </location>
</feature>
<organism evidence="9 10">
    <name type="scientific">Coemansia aciculifera</name>
    <dbReference type="NCBI Taxonomy" id="417176"/>
    <lineage>
        <taxon>Eukaryota</taxon>
        <taxon>Fungi</taxon>
        <taxon>Fungi incertae sedis</taxon>
        <taxon>Zoopagomycota</taxon>
        <taxon>Kickxellomycotina</taxon>
        <taxon>Kickxellomycetes</taxon>
        <taxon>Kickxellales</taxon>
        <taxon>Kickxellaceae</taxon>
        <taxon>Coemansia</taxon>
    </lineage>
</organism>
<evidence type="ECO:0000256" key="7">
    <source>
        <dbReference type="SAM" id="SignalP"/>
    </source>
</evidence>
<evidence type="ECO:0000256" key="6">
    <source>
        <dbReference type="SAM" id="Phobius"/>
    </source>
</evidence>
<dbReference type="Pfam" id="PF01554">
    <property type="entry name" value="MatE"/>
    <property type="match status" value="2"/>
</dbReference>
<evidence type="ECO:0000256" key="2">
    <source>
        <dbReference type="ARBA" id="ARBA00010199"/>
    </source>
</evidence>
<dbReference type="GO" id="GO:0016020">
    <property type="term" value="C:membrane"/>
    <property type="evidence" value="ECO:0007669"/>
    <property type="project" value="UniProtKB-SubCell"/>
</dbReference>
<dbReference type="PROSITE" id="PS51380">
    <property type="entry name" value="EXS"/>
    <property type="match status" value="1"/>
</dbReference>
<gene>
    <name evidence="9" type="primary">ERC1_1</name>
    <name evidence="9" type="ORF">GGH94_000652</name>
</gene>
<evidence type="ECO:0000259" key="8">
    <source>
        <dbReference type="PROSITE" id="PS51380"/>
    </source>
</evidence>
<dbReference type="EMBL" id="JANBUY010000013">
    <property type="protein sequence ID" value="KAJ2867685.1"/>
    <property type="molecule type" value="Genomic_DNA"/>
</dbReference>
<feature type="chain" id="PRO_5040731793" evidence="7">
    <location>
        <begin position="22"/>
        <end position="924"/>
    </location>
</feature>
<dbReference type="Proteomes" id="UP001140074">
    <property type="component" value="Unassembled WGS sequence"/>
</dbReference>
<keyword evidence="3 6" id="KW-0812">Transmembrane</keyword>
<feature type="transmembrane region" description="Helical" evidence="6">
    <location>
        <begin position="841"/>
        <end position="859"/>
    </location>
</feature>
<evidence type="ECO:0000256" key="4">
    <source>
        <dbReference type="ARBA" id="ARBA00022989"/>
    </source>
</evidence>
<dbReference type="Pfam" id="PF03124">
    <property type="entry name" value="EXS"/>
    <property type="match status" value="1"/>
</dbReference>
<keyword evidence="10" id="KW-1185">Reference proteome</keyword>
<feature type="transmembrane region" description="Helical" evidence="6">
    <location>
        <begin position="547"/>
        <end position="568"/>
    </location>
</feature>
<dbReference type="InterPro" id="IPR004342">
    <property type="entry name" value="EXS_C"/>
</dbReference>
<feature type="transmembrane region" description="Helical" evidence="6">
    <location>
        <begin position="502"/>
        <end position="526"/>
    </location>
</feature>
<dbReference type="InterPro" id="IPR002528">
    <property type="entry name" value="MATE_fam"/>
</dbReference>
<keyword evidence="4 6" id="KW-1133">Transmembrane helix</keyword>
<dbReference type="AlphaFoldDB" id="A0A9W8M5N1"/>
<dbReference type="GO" id="GO:0042910">
    <property type="term" value="F:xenobiotic transmembrane transporter activity"/>
    <property type="evidence" value="ECO:0007669"/>
    <property type="project" value="InterPro"/>
</dbReference>
<feature type="transmembrane region" description="Helical" evidence="6">
    <location>
        <begin position="641"/>
        <end position="665"/>
    </location>
</feature>
<feature type="domain" description="EXS" evidence="8">
    <location>
        <begin position="172"/>
        <end position="458"/>
    </location>
</feature>
<comment type="caution">
    <text evidence="9">The sequence shown here is derived from an EMBL/GenBank/DDBJ whole genome shotgun (WGS) entry which is preliminary data.</text>
</comment>
<feature type="transmembrane region" description="Helical" evidence="6">
    <location>
        <begin position="768"/>
        <end position="790"/>
    </location>
</feature>
<keyword evidence="5 6" id="KW-0472">Membrane</keyword>
<feature type="transmembrane region" description="Helical" evidence="6">
    <location>
        <begin position="871"/>
        <end position="891"/>
    </location>
</feature>
<dbReference type="GO" id="GO:1990961">
    <property type="term" value="P:xenobiotic detoxification by transmembrane export across the plasma membrane"/>
    <property type="evidence" value="ECO:0007669"/>
    <property type="project" value="InterPro"/>
</dbReference>
<evidence type="ECO:0000256" key="1">
    <source>
        <dbReference type="ARBA" id="ARBA00004141"/>
    </source>
</evidence>
<comment type="similarity">
    <text evidence="2">Belongs to the multi antimicrobial extrusion (MATE) (TC 2.A.66.1) family.</text>
</comment>
<evidence type="ECO:0000256" key="5">
    <source>
        <dbReference type="ARBA" id="ARBA00023136"/>
    </source>
</evidence>
<dbReference type="CDD" id="cd13132">
    <property type="entry name" value="MATE_eukaryotic"/>
    <property type="match status" value="1"/>
</dbReference>
<feature type="transmembrane region" description="Helical" evidence="6">
    <location>
        <begin position="356"/>
        <end position="372"/>
    </location>
</feature>
<accession>A0A9W8M5N1</accession>
<name>A0A9W8M5N1_9FUNG</name>
<protein>
    <submittedName>
        <fullName evidence="9">Ethionine resistance protein</fullName>
    </submittedName>
</protein>
<proteinExistence type="inferred from homology"/>
<feature type="transmembrane region" description="Helical" evidence="6">
    <location>
        <begin position="249"/>
        <end position="271"/>
    </location>
</feature>
<dbReference type="NCBIfam" id="TIGR00797">
    <property type="entry name" value="matE"/>
    <property type="match status" value="1"/>
</dbReference>